<reference evidence="2" key="1">
    <citation type="journal article" date="2020" name="Stud. Mycol.">
        <title>101 Dothideomycetes genomes: a test case for predicting lifestyles and emergence of pathogens.</title>
        <authorList>
            <person name="Haridas S."/>
            <person name="Albert R."/>
            <person name="Binder M."/>
            <person name="Bloem J."/>
            <person name="Labutti K."/>
            <person name="Salamov A."/>
            <person name="Andreopoulos B."/>
            <person name="Baker S."/>
            <person name="Barry K."/>
            <person name="Bills G."/>
            <person name="Bluhm B."/>
            <person name="Cannon C."/>
            <person name="Castanera R."/>
            <person name="Culley D."/>
            <person name="Daum C."/>
            <person name="Ezra D."/>
            <person name="Gonzalez J."/>
            <person name="Henrissat B."/>
            <person name="Kuo A."/>
            <person name="Liang C."/>
            <person name="Lipzen A."/>
            <person name="Lutzoni F."/>
            <person name="Magnuson J."/>
            <person name="Mondo S."/>
            <person name="Nolan M."/>
            <person name="Ohm R."/>
            <person name="Pangilinan J."/>
            <person name="Park H.-J."/>
            <person name="Ramirez L."/>
            <person name="Alfaro M."/>
            <person name="Sun H."/>
            <person name="Tritt A."/>
            <person name="Yoshinaga Y."/>
            <person name="Zwiers L.-H."/>
            <person name="Turgeon B."/>
            <person name="Goodwin S."/>
            <person name="Spatafora J."/>
            <person name="Crous P."/>
            <person name="Grigoriev I."/>
        </authorList>
    </citation>
    <scope>NUCLEOTIDE SEQUENCE</scope>
    <source>
        <strain evidence="2">CBS 101060</strain>
    </source>
</reference>
<protein>
    <submittedName>
        <fullName evidence="2">Uncharacterized protein</fullName>
    </submittedName>
</protein>
<keyword evidence="1" id="KW-0812">Transmembrane</keyword>
<dbReference type="Proteomes" id="UP000799429">
    <property type="component" value="Unassembled WGS sequence"/>
</dbReference>
<name>A0A9P4VQL8_9PEZI</name>
<sequence length="73" mass="7992">MTSSHSDISSRLLDSVTALMLICFSPTCIALPYPLILLEDLPLAYRTSLPSYVAPFQTPFLPTCLNTSGQDQD</sequence>
<keyword evidence="1" id="KW-0472">Membrane</keyword>
<gene>
    <name evidence="2" type="ORF">M501DRAFT_995199</name>
</gene>
<organism evidence="2 3">
    <name type="scientific">Patellaria atrata CBS 101060</name>
    <dbReference type="NCBI Taxonomy" id="1346257"/>
    <lineage>
        <taxon>Eukaryota</taxon>
        <taxon>Fungi</taxon>
        <taxon>Dikarya</taxon>
        <taxon>Ascomycota</taxon>
        <taxon>Pezizomycotina</taxon>
        <taxon>Dothideomycetes</taxon>
        <taxon>Dothideomycetes incertae sedis</taxon>
        <taxon>Patellariales</taxon>
        <taxon>Patellariaceae</taxon>
        <taxon>Patellaria</taxon>
    </lineage>
</organism>
<dbReference type="EMBL" id="MU006098">
    <property type="protein sequence ID" value="KAF2837942.1"/>
    <property type="molecule type" value="Genomic_DNA"/>
</dbReference>
<evidence type="ECO:0000313" key="2">
    <source>
        <dbReference type="EMBL" id="KAF2837942.1"/>
    </source>
</evidence>
<keyword evidence="1" id="KW-1133">Transmembrane helix</keyword>
<comment type="caution">
    <text evidence="2">The sequence shown here is derived from an EMBL/GenBank/DDBJ whole genome shotgun (WGS) entry which is preliminary data.</text>
</comment>
<keyword evidence="3" id="KW-1185">Reference proteome</keyword>
<feature type="transmembrane region" description="Helical" evidence="1">
    <location>
        <begin position="12"/>
        <end position="36"/>
    </location>
</feature>
<evidence type="ECO:0000256" key="1">
    <source>
        <dbReference type="SAM" id="Phobius"/>
    </source>
</evidence>
<accession>A0A9P4VQL8</accession>
<proteinExistence type="predicted"/>
<dbReference type="AlphaFoldDB" id="A0A9P4VQL8"/>
<evidence type="ECO:0000313" key="3">
    <source>
        <dbReference type="Proteomes" id="UP000799429"/>
    </source>
</evidence>